<feature type="compositionally biased region" description="Basic residues" evidence="1">
    <location>
        <begin position="68"/>
        <end position="79"/>
    </location>
</feature>
<dbReference type="AlphaFoldDB" id="A0A4Y7TZ47"/>
<gene>
    <name evidence="2" type="ORF">FA13DRAFT_1723638</name>
</gene>
<feature type="compositionally biased region" description="Polar residues" evidence="1">
    <location>
        <begin position="1"/>
        <end position="21"/>
    </location>
</feature>
<evidence type="ECO:0000313" key="2">
    <source>
        <dbReference type="EMBL" id="TEB39453.1"/>
    </source>
</evidence>
<proteinExistence type="predicted"/>
<protein>
    <submittedName>
        <fullName evidence="2">Uncharacterized protein</fullName>
    </submittedName>
</protein>
<accession>A0A4Y7TZ47</accession>
<reference evidence="2 3" key="1">
    <citation type="journal article" date="2019" name="Nat. Ecol. Evol.">
        <title>Megaphylogeny resolves global patterns of mushroom evolution.</title>
        <authorList>
            <person name="Varga T."/>
            <person name="Krizsan K."/>
            <person name="Foldi C."/>
            <person name="Dima B."/>
            <person name="Sanchez-Garcia M."/>
            <person name="Sanchez-Ramirez S."/>
            <person name="Szollosi G.J."/>
            <person name="Szarkandi J.G."/>
            <person name="Papp V."/>
            <person name="Albert L."/>
            <person name="Andreopoulos W."/>
            <person name="Angelini C."/>
            <person name="Antonin V."/>
            <person name="Barry K.W."/>
            <person name="Bougher N.L."/>
            <person name="Buchanan P."/>
            <person name="Buyck B."/>
            <person name="Bense V."/>
            <person name="Catcheside P."/>
            <person name="Chovatia M."/>
            <person name="Cooper J."/>
            <person name="Damon W."/>
            <person name="Desjardin D."/>
            <person name="Finy P."/>
            <person name="Geml J."/>
            <person name="Haridas S."/>
            <person name="Hughes K."/>
            <person name="Justo A."/>
            <person name="Karasinski D."/>
            <person name="Kautmanova I."/>
            <person name="Kiss B."/>
            <person name="Kocsube S."/>
            <person name="Kotiranta H."/>
            <person name="LaButti K.M."/>
            <person name="Lechner B.E."/>
            <person name="Liimatainen K."/>
            <person name="Lipzen A."/>
            <person name="Lukacs Z."/>
            <person name="Mihaltcheva S."/>
            <person name="Morgado L.N."/>
            <person name="Niskanen T."/>
            <person name="Noordeloos M.E."/>
            <person name="Ohm R.A."/>
            <person name="Ortiz-Santana B."/>
            <person name="Ovrebo C."/>
            <person name="Racz N."/>
            <person name="Riley R."/>
            <person name="Savchenko A."/>
            <person name="Shiryaev A."/>
            <person name="Soop K."/>
            <person name="Spirin V."/>
            <person name="Szebenyi C."/>
            <person name="Tomsovsky M."/>
            <person name="Tulloss R.E."/>
            <person name="Uehling J."/>
            <person name="Grigoriev I.V."/>
            <person name="Vagvolgyi C."/>
            <person name="Papp T."/>
            <person name="Martin F.M."/>
            <person name="Miettinen O."/>
            <person name="Hibbett D.S."/>
            <person name="Nagy L.G."/>
        </authorList>
    </citation>
    <scope>NUCLEOTIDE SEQUENCE [LARGE SCALE GENOMIC DNA]</scope>
    <source>
        <strain evidence="2 3">FP101781</strain>
    </source>
</reference>
<feature type="region of interest" description="Disordered" evidence="1">
    <location>
        <begin position="1"/>
        <end position="79"/>
    </location>
</feature>
<evidence type="ECO:0000256" key="1">
    <source>
        <dbReference type="SAM" id="MobiDB-lite"/>
    </source>
</evidence>
<comment type="caution">
    <text evidence="2">The sequence shown here is derived from an EMBL/GenBank/DDBJ whole genome shotgun (WGS) entry which is preliminary data.</text>
</comment>
<feature type="compositionally biased region" description="Basic residues" evidence="1">
    <location>
        <begin position="23"/>
        <end position="33"/>
    </location>
</feature>
<sequence length="79" mass="8932">MYMDGNEQQSNHIAPRTTPTMSHHVRTKNRLARIVRPQPGLVVPRCSHRSREGGAKGQKKGHDNATSKSKRNTTHIHRS</sequence>
<dbReference type="EMBL" id="QPFP01000001">
    <property type="protein sequence ID" value="TEB39453.1"/>
    <property type="molecule type" value="Genomic_DNA"/>
</dbReference>
<feature type="compositionally biased region" description="Basic and acidic residues" evidence="1">
    <location>
        <begin position="49"/>
        <end position="65"/>
    </location>
</feature>
<name>A0A4Y7TZ47_COPMI</name>
<dbReference type="Proteomes" id="UP000298030">
    <property type="component" value="Unassembled WGS sequence"/>
</dbReference>
<organism evidence="2 3">
    <name type="scientific">Coprinellus micaceus</name>
    <name type="common">Glistening ink-cap mushroom</name>
    <name type="synonym">Coprinus micaceus</name>
    <dbReference type="NCBI Taxonomy" id="71717"/>
    <lineage>
        <taxon>Eukaryota</taxon>
        <taxon>Fungi</taxon>
        <taxon>Dikarya</taxon>
        <taxon>Basidiomycota</taxon>
        <taxon>Agaricomycotina</taxon>
        <taxon>Agaricomycetes</taxon>
        <taxon>Agaricomycetidae</taxon>
        <taxon>Agaricales</taxon>
        <taxon>Agaricineae</taxon>
        <taxon>Psathyrellaceae</taxon>
        <taxon>Coprinellus</taxon>
    </lineage>
</organism>
<evidence type="ECO:0000313" key="3">
    <source>
        <dbReference type="Proteomes" id="UP000298030"/>
    </source>
</evidence>
<keyword evidence="3" id="KW-1185">Reference proteome</keyword>